<name>A0AAD4U7D7_OVIAM</name>
<dbReference type="EMBL" id="JAKZEL010000012">
    <property type="protein sequence ID" value="KAI4538890.1"/>
    <property type="molecule type" value="Genomic_DNA"/>
</dbReference>
<protein>
    <submittedName>
        <fullName evidence="2">Uncharacterized protein</fullName>
    </submittedName>
</protein>
<dbReference type="Proteomes" id="UP001214576">
    <property type="component" value="Unassembled WGS sequence"/>
</dbReference>
<evidence type="ECO:0000313" key="3">
    <source>
        <dbReference type="Proteomes" id="UP001214576"/>
    </source>
</evidence>
<keyword evidence="3" id="KW-1185">Reference proteome</keyword>
<organism evidence="2 3">
    <name type="scientific">Ovis ammon polii</name>
    <dbReference type="NCBI Taxonomy" id="230172"/>
    <lineage>
        <taxon>Eukaryota</taxon>
        <taxon>Metazoa</taxon>
        <taxon>Chordata</taxon>
        <taxon>Craniata</taxon>
        <taxon>Vertebrata</taxon>
        <taxon>Euteleostomi</taxon>
        <taxon>Mammalia</taxon>
        <taxon>Eutheria</taxon>
        <taxon>Laurasiatheria</taxon>
        <taxon>Artiodactyla</taxon>
        <taxon>Ruminantia</taxon>
        <taxon>Pecora</taxon>
        <taxon>Bovidae</taxon>
        <taxon>Caprinae</taxon>
        <taxon>Ovis</taxon>
    </lineage>
</organism>
<accession>A0AAD4U7D7</accession>
<feature type="region of interest" description="Disordered" evidence="1">
    <location>
        <begin position="130"/>
        <end position="162"/>
    </location>
</feature>
<comment type="caution">
    <text evidence="2">The sequence shown here is derived from an EMBL/GenBank/DDBJ whole genome shotgun (WGS) entry which is preliminary data.</text>
</comment>
<gene>
    <name evidence="2" type="ORF">MG293_011157</name>
</gene>
<evidence type="ECO:0000256" key="1">
    <source>
        <dbReference type="SAM" id="MobiDB-lite"/>
    </source>
</evidence>
<dbReference type="AlphaFoldDB" id="A0AAD4U7D7"/>
<reference evidence="2" key="1">
    <citation type="submission" date="2022-03" db="EMBL/GenBank/DDBJ databases">
        <title>Genomic analyses of argali, domestic sheep and their hybrids provide insights into chromosomal evolution, heterosis and genetic basis of agronomic traits.</title>
        <authorList>
            <person name="Li M."/>
        </authorList>
    </citation>
    <scope>NUCLEOTIDE SEQUENCE</scope>
    <source>
        <strain evidence="2">CAU-MHL-2022a</strain>
        <tissue evidence="2">Skin</tissue>
    </source>
</reference>
<sequence length="197" mass="21766">MLLEILPDAVTLSDSTDWSRVHHLERHWASLTMALGLQACGFQELQHTGSAVAACGLESKGSADLSSRGWTAVNRAIQYGSRTRYNKRAQSSNISVDSPLISLKGRCDSEKEREGSSRRDDGRMEIAKAYKGRMKEGEEEESKSLRRQSGVNREITEENKVRDPNRHLLQLVTPVDNLMKDLSGALAPSLKPSSKSG</sequence>
<evidence type="ECO:0000313" key="2">
    <source>
        <dbReference type="EMBL" id="KAI4538890.1"/>
    </source>
</evidence>
<proteinExistence type="predicted"/>